<proteinExistence type="predicted"/>
<accession>A0A9Q1LUM6</accession>
<evidence type="ECO:0000256" key="1">
    <source>
        <dbReference type="SAM" id="MobiDB-lite"/>
    </source>
</evidence>
<protein>
    <submittedName>
        <fullName evidence="2">Uncharacterized protein</fullName>
    </submittedName>
</protein>
<dbReference type="Proteomes" id="UP001152561">
    <property type="component" value="Unassembled WGS sequence"/>
</dbReference>
<reference evidence="3" key="1">
    <citation type="journal article" date="2023" name="Proc. Natl. Acad. Sci. U.S.A.">
        <title>Genomic and structural basis for evolution of tropane alkaloid biosynthesis.</title>
        <authorList>
            <person name="Wanga Y.-J."/>
            <person name="Taina T."/>
            <person name="Yua J.-Y."/>
            <person name="Lia J."/>
            <person name="Xua B."/>
            <person name="Chenc J."/>
            <person name="D'Auriad J.C."/>
            <person name="Huanga J.-P."/>
            <person name="Huanga S.-X."/>
        </authorList>
    </citation>
    <scope>NUCLEOTIDE SEQUENCE [LARGE SCALE GENOMIC DNA]</scope>
    <source>
        <strain evidence="3">cv. KIB-2019</strain>
    </source>
</reference>
<comment type="caution">
    <text evidence="2">The sequence shown here is derived from an EMBL/GenBank/DDBJ whole genome shotgun (WGS) entry which is preliminary data.</text>
</comment>
<feature type="compositionally biased region" description="Basic residues" evidence="1">
    <location>
        <begin position="1"/>
        <end position="19"/>
    </location>
</feature>
<keyword evidence="3" id="KW-1185">Reference proteome</keyword>
<evidence type="ECO:0000313" key="3">
    <source>
        <dbReference type="Proteomes" id="UP001152561"/>
    </source>
</evidence>
<sequence length="101" mass="10855">MGRQRPRGPKNKKGPKRGKDHVAKPTSGPSLGCSPAILSYRLKGPSTLGIWSQVGGRSWFHSPILIHTAPSGKTSNESNKWGLLKCPPSEGLIIFLQHCSG</sequence>
<gene>
    <name evidence="2" type="ORF">K7X08_028649</name>
</gene>
<name>A0A9Q1LUM6_9SOLA</name>
<organism evidence="2 3">
    <name type="scientific">Anisodus acutangulus</name>
    <dbReference type="NCBI Taxonomy" id="402998"/>
    <lineage>
        <taxon>Eukaryota</taxon>
        <taxon>Viridiplantae</taxon>
        <taxon>Streptophyta</taxon>
        <taxon>Embryophyta</taxon>
        <taxon>Tracheophyta</taxon>
        <taxon>Spermatophyta</taxon>
        <taxon>Magnoliopsida</taxon>
        <taxon>eudicotyledons</taxon>
        <taxon>Gunneridae</taxon>
        <taxon>Pentapetalae</taxon>
        <taxon>asterids</taxon>
        <taxon>lamiids</taxon>
        <taxon>Solanales</taxon>
        <taxon>Solanaceae</taxon>
        <taxon>Solanoideae</taxon>
        <taxon>Hyoscyameae</taxon>
        <taxon>Anisodus</taxon>
    </lineage>
</organism>
<dbReference type="EMBL" id="JAJAGQ010000014">
    <property type="protein sequence ID" value="KAJ8544138.1"/>
    <property type="molecule type" value="Genomic_DNA"/>
</dbReference>
<dbReference type="AlphaFoldDB" id="A0A9Q1LUM6"/>
<feature type="region of interest" description="Disordered" evidence="1">
    <location>
        <begin position="1"/>
        <end position="33"/>
    </location>
</feature>
<evidence type="ECO:0000313" key="2">
    <source>
        <dbReference type="EMBL" id="KAJ8544138.1"/>
    </source>
</evidence>